<dbReference type="GO" id="GO:0003700">
    <property type="term" value="F:DNA-binding transcription factor activity"/>
    <property type="evidence" value="ECO:0007669"/>
    <property type="project" value="InterPro"/>
</dbReference>
<protein>
    <recommendedName>
        <fullName evidence="1">HTH marR-type domain-containing protein</fullName>
    </recommendedName>
</protein>
<dbReference type="SUPFAM" id="SSF46785">
    <property type="entry name" value="Winged helix' DNA-binding domain"/>
    <property type="match status" value="1"/>
</dbReference>
<dbReference type="AlphaFoldDB" id="A0A430KWN2"/>
<sequence length="83" mass="8914">ELEAAGLLARTAHESDWRSHRLSLTGDGERACALLLKERAALSAAAMANLSVEERHLMAGALSKMKQQLDNLDAGETNHSSSE</sequence>
<dbReference type="Proteomes" id="UP000287124">
    <property type="component" value="Unassembled WGS sequence"/>
</dbReference>
<evidence type="ECO:0000313" key="2">
    <source>
        <dbReference type="EMBL" id="RTE67888.1"/>
    </source>
</evidence>
<proteinExistence type="predicted"/>
<dbReference type="PROSITE" id="PS50995">
    <property type="entry name" value="HTH_MARR_2"/>
    <property type="match status" value="1"/>
</dbReference>
<feature type="non-terminal residue" evidence="2">
    <location>
        <position position="1"/>
    </location>
</feature>
<reference evidence="2 3" key="1">
    <citation type="submission" date="2017-06" db="EMBL/GenBank/DDBJ databases">
        <title>Comparative genomic analysis of Ambrosia Fusariam Clade fungi.</title>
        <authorList>
            <person name="Stajich J.E."/>
            <person name="Carrillo J."/>
            <person name="Kijimoto T."/>
            <person name="Eskalen A."/>
            <person name="O'Donnell K."/>
            <person name="Kasson M."/>
        </authorList>
    </citation>
    <scope>NUCLEOTIDE SEQUENCE [LARGE SCALE GENOMIC DNA]</scope>
    <source>
        <strain evidence="2 3">UCR1854</strain>
    </source>
</reference>
<name>A0A430KWN2_9HYPO</name>
<organism evidence="2 3">
    <name type="scientific">Fusarium euwallaceae</name>
    <dbReference type="NCBI Taxonomy" id="1147111"/>
    <lineage>
        <taxon>Eukaryota</taxon>
        <taxon>Fungi</taxon>
        <taxon>Dikarya</taxon>
        <taxon>Ascomycota</taxon>
        <taxon>Pezizomycotina</taxon>
        <taxon>Sordariomycetes</taxon>
        <taxon>Hypocreomycetidae</taxon>
        <taxon>Hypocreales</taxon>
        <taxon>Nectriaceae</taxon>
        <taxon>Fusarium</taxon>
        <taxon>Fusarium solani species complex</taxon>
    </lineage>
</organism>
<keyword evidence="3" id="KW-1185">Reference proteome</keyword>
<evidence type="ECO:0000313" key="3">
    <source>
        <dbReference type="Proteomes" id="UP000287124"/>
    </source>
</evidence>
<dbReference type="InterPro" id="IPR000835">
    <property type="entry name" value="HTH_MarR-typ"/>
</dbReference>
<dbReference type="EMBL" id="MIKF01001600">
    <property type="protein sequence ID" value="RTE67888.1"/>
    <property type="molecule type" value="Genomic_DNA"/>
</dbReference>
<comment type="caution">
    <text evidence="2">The sequence shown here is derived from an EMBL/GenBank/DDBJ whole genome shotgun (WGS) entry which is preliminary data.</text>
</comment>
<gene>
    <name evidence="2" type="ORF">BHE90_017737</name>
</gene>
<accession>A0A430KWN2</accession>
<feature type="domain" description="HTH marR-type" evidence="1">
    <location>
        <begin position="1"/>
        <end position="67"/>
    </location>
</feature>
<dbReference type="Gene3D" id="1.10.10.10">
    <property type="entry name" value="Winged helix-like DNA-binding domain superfamily/Winged helix DNA-binding domain"/>
    <property type="match status" value="1"/>
</dbReference>
<evidence type="ECO:0000259" key="1">
    <source>
        <dbReference type="PROSITE" id="PS50995"/>
    </source>
</evidence>
<dbReference type="InterPro" id="IPR036388">
    <property type="entry name" value="WH-like_DNA-bd_sf"/>
</dbReference>
<dbReference type="InterPro" id="IPR036390">
    <property type="entry name" value="WH_DNA-bd_sf"/>
</dbReference>